<name>A0A0B1S3U5_OESDE</name>
<protein>
    <recommendedName>
        <fullName evidence="1">Tc1-like transposase DDE domain-containing protein</fullName>
    </recommendedName>
</protein>
<dbReference type="InterPro" id="IPR036397">
    <property type="entry name" value="RNaseH_sf"/>
</dbReference>
<reference evidence="2 3" key="1">
    <citation type="submission" date="2014-03" db="EMBL/GenBank/DDBJ databases">
        <title>Draft genome of the hookworm Oesophagostomum dentatum.</title>
        <authorList>
            <person name="Mitreva M."/>
        </authorList>
    </citation>
    <scope>NUCLEOTIDE SEQUENCE [LARGE SCALE GENOMIC DNA]</scope>
    <source>
        <strain evidence="2 3">OD-Hann</strain>
    </source>
</reference>
<dbReference type="AlphaFoldDB" id="A0A0B1S3U5"/>
<dbReference type="OrthoDB" id="5771148at2759"/>
<organism evidence="2 3">
    <name type="scientific">Oesophagostomum dentatum</name>
    <name type="common">Nodular worm</name>
    <dbReference type="NCBI Taxonomy" id="61180"/>
    <lineage>
        <taxon>Eukaryota</taxon>
        <taxon>Metazoa</taxon>
        <taxon>Ecdysozoa</taxon>
        <taxon>Nematoda</taxon>
        <taxon>Chromadorea</taxon>
        <taxon>Rhabditida</taxon>
        <taxon>Rhabditina</taxon>
        <taxon>Rhabditomorpha</taxon>
        <taxon>Strongyloidea</taxon>
        <taxon>Strongylidae</taxon>
        <taxon>Oesophagostomum</taxon>
    </lineage>
</organism>
<sequence>MLQLENNSKRCIVKKGDESRRIKSQAKHPVKINVWAGISWEGATSLAIIDGNIRVDSKIFCEILHDFYLPFASSVYGGNCHLAHDNDPKHKSRFTQEWLSKNNIVCLDWPPESPDLNPIENVWHQMKEFIRNEVKPKNKDELVNGVKYFWSEKMTRVRCKKYVRHIFDVINKVIEVHGGRTA</sequence>
<dbReference type="InterPro" id="IPR038717">
    <property type="entry name" value="Tc1-like_DDE_dom"/>
</dbReference>
<dbReference type="Gene3D" id="3.30.420.10">
    <property type="entry name" value="Ribonuclease H-like superfamily/Ribonuclease H"/>
    <property type="match status" value="1"/>
</dbReference>
<dbReference type="EMBL" id="KN610298">
    <property type="protein sequence ID" value="KHJ77910.1"/>
    <property type="molecule type" value="Genomic_DNA"/>
</dbReference>
<dbReference type="InterPro" id="IPR052338">
    <property type="entry name" value="Transposase_5"/>
</dbReference>
<gene>
    <name evidence="2" type="ORF">OESDEN_22470</name>
</gene>
<evidence type="ECO:0000313" key="3">
    <source>
        <dbReference type="Proteomes" id="UP000053660"/>
    </source>
</evidence>
<accession>A0A0B1S3U5</accession>
<feature type="domain" description="Tc1-like transposase DDE" evidence="1">
    <location>
        <begin position="3"/>
        <end position="142"/>
    </location>
</feature>
<evidence type="ECO:0000259" key="1">
    <source>
        <dbReference type="Pfam" id="PF13358"/>
    </source>
</evidence>
<dbReference type="PANTHER" id="PTHR23022:SF135">
    <property type="entry name" value="SI:DKEY-77F5.3"/>
    <property type="match status" value="1"/>
</dbReference>
<dbReference type="Pfam" id="PF13358">
    <property type="entry name" value="DDE_3"/>
    <property type="match status" value="1"/>
</dbReference>
<dbReference type="PANTHER" id="PTHR23022">
    <property type="entry name" value="TRANSPOSABLE ELEMENT-RELATED"/>
    <property type="match status" value="1"/>
</dbReference>
<dbReference type="GO" id="GO:0003676">
    <property type="term" value="F:nucleic acid binding"/>
    <property type="evidence" value="ECO:0007669"/>
    <property type="project" value="InterPro"/>
</dbReference>
<keyword evidence="3" id="KW-1185">Reference proteome</keyword>
<proteinExistence type="predicted"/>
<evidence type="ECO:0000313" key="2">
    <source>
        <dbReference type="EMBL" id="KHJ77910.1"/>
    </source>
</evidence>
<dbReference type="Proteomes" id="UP000053660">
    <property type="component" value="Unassembled WGS sequence"/>
</dbReference>